<gene>
    <name evidence="1" type="ORF">BN11_1540002</name>
</gene>
<evidence type="ECO:0000313" key="1">
    <source>
        <dbReference type="EMBL" id="CCH72322.1"/>
    </source>
</evidence>
<reference evidence="1 2" key="1">
    <citation type="journal article" date="2013" name="ISME J.">
        <title>A metabolic model for members of the genus Tetrasphaera involved in enhanced biological phosphorus removal.</title>
        <authorList>
            <person name="Kristiansen R."/>
            <person name="Nguyen H.T.T."/>
            <person name="Saunders A.M."/>
            <person name="Nielsen J.L."/>
            <person name="Wimmer R."/>
            <person name="Le V.Q."/>
            <person name="McIlroy S.J."/>
            <person name="Petrovski S."/>
            <person name="Seviour R.J."/>
            <person name="Calteau A."/>
            <person name="Nielsen K.L."/>
            <person name="Nielsen P.H."/>
        </authorList>
    </citation>
    <scope>NUCLEOTIDE SEQUENCE [LARGE SCALE GENOMIC DNA]</scope>
    <source>
        <strain evidence="1 2">Ben110</strain>
    </source>
</reference>
<dbReference type="EMBL" id="CAJA01000062">
    <property type="protein sequence ID" value="CCH72322.1"/>
    <property type="molecule type" value="Genomic_DNA"/>
</dbReference>
<sequence>MPPRPHPDLGRAVATAAILHVYRVSTASNPRPQELPWATITVHLTDDDRTYDDSAITASYAATVLPDGSIDVVVEVFDGTRQLASLVIDGFAADEATAFTSR</sequence>
<comment type="caution">
    <text evidence="1">The sequence shown here is derived from an EMBL/GenBank/DDBJ whole genome shotgun (WGS) entry which is preliminary data.</text>
</comment>
<evidence type="ECO:0000313" key="2">
    <source>
        <dbReference type="Proteomes" id="UP000035763"/>
    </source>
</evidence>
<organism evidence="1 2">
    <name type="scientific">Nostocoides australiense Ben110</name>
    <dbReference type="NCBI Taxonomy" id="1193182"/>
    <lineage>
        <taxon>Bacteria</taxon>
        <taxon>Bacillati</taxon>
        <taxon>Actinomycetota</taxon>
        <taxon>Actinomycetes</taxon>
        <taxon>Micrococcales</taxon>
        <taxon>Intrasporangiaceae</taxon>
        <taxon>Nostocoides</taxon>
    </lineage>
</organism>
<keyword evidence="2" id="KW-1185">Reference proteome</keyword>
<name>W6JTX5_9MICO</name>
<accession>W6JTX5</accession>
<proteinExistence type="predicted"/>
<dbReference type="Proteomes" id="UP000035763">
    <property type="component" value="Unassembled WGS sequence"/>
</dbReference>
<protein>
    <submittedName>
        <fullName evidence="1">Uncharacterized protein</fullName>
    </submittedName>
</protein>
<dbReference type="AlphaFoldDB" id="W6JTX5"/>